<feature type="chain" id="PRO_5004894391" evidence="3">
    <location>
        <begin position="37"/>
        <end position="307"/>
    </location>
</feature>
<dbReference type="EC" id="3.1.1.3" evidence="5"/>
<dbReference type="OrthoDB" id="1466228at2"/>
<keyword evidence="6" id="KW-1185">Reference proteome</keyword>
<keyword evidence="3" id="KW-0732">Signal</keyword>
<evidence type="ECO:0000256" key="1">
    <source>
        <dbReference type="ARBA" id="ARBA00008645"/>
    </source>
</evidence>
<sequence length="307" mass="32595">MSRSSIVRRNIVKRSAVLAAAAAVGAAAFLGPQAFAGQPDTTTSAALQVSAFAKGPDPTDQSIRAQKGPFAVQQQSVAAQSGRAFNRGTVYYPTDTSQGTYGAVAVIPGFLEPEFTTSWYGPTLASYGFVVITLEPNSITDFPEPRSNQLLAAVDWLANESPVKDRVDPNRLAVMGHSMGGGGTLLAASKNPALKAAIPLAPWNMSSNFSDVTVPTLIIGADNDVIAPTFMHADPFYESLKGNQNQGYLKLKGADHFTTNGYTATVTKFAVSWLKRFVDDDTRYSQFLCPAPSPDASFVSFKVGCPV</sequence>
<reference evidence="5 6" key="1">
    <citation type="journal article" date="2014" name="Genome Announc.">
        <title>Draft Genome Sequence of the Antitrypanosomally Active Sponge-Associated Bacterium Actinokineospora sp. Strain EG49.</title>
        <authorList>
            <person name="Harjes J."/>
            <person name="Ryu T."/>
            <person name="Abdelmohsen U.R."/>
            <person name="Moitinho-Silva L."/>
            <person name="Horn H."/>
            <person name="Ravasi T."/>
            <person name="Hentschel U."/>
        </authorList>
    </citation>
    <scope>NUCLEOTIDE SEQUENCE [LARGE SCALE GENOMIC DNA]</scope>
    <source>
        <strain evidence="5 6">EG49</strain>
    </source>
</reference>
<evidence type="ECO:0000313" key="5">
    <source>
        <dbReference type="EMBL" id="EWC60174.1"/>
    </source>
</evidence>
<dbReference type="GO" id="GO:0004806">
    <property type="term" value="F:triacylglycerol lipase activity"/>
    <property type="evidence" value="ECO:0007669"/>
    <property type="project" value="UniProtKB-EC"/>
</dbReference>
<dbReference type="Gene3D" id="3.40.50.1820">
    <property type="entry name" value="alpha/beta hydrolase"/>
    <property type="match status" value="1"/>
</dbReference>
<feature type="domain" description="PET hydrolase/cutinase-like" evidence="4">
    <location>
        <begin position="49"/>
        <end position="302"/>
    </location>
</feature>
<dbReference type="AlphaFoldDB" id="W7J233"/>
<keyword evidence="2 5" id="KW-0378">Hydrolase</keyword>
<dbReference type="EMBL" id="AYXG01000169">
    <property type="protein sequence ID" value="EWC60174.1"/>
    <property type="molecule type" value="Genomic_DNA"/>
</dbReference>
<dbReference type="PANTHER" id="PTHR22946:SF9">
    <property type="entry name" value="POLYKETIDE TRANSFERASE AF380"/>
    <property type="match status" value="1"/>
</dbReference>
<protein>
    <submittedName>
        <fullName evidence="5">Triacylglycerol lipase</fullName>
        <ecNumber evidence="5">3.1.1.3</ecNumber>
    </submittedName>
</protein>
<dbReference type="PATRIC" id="fig|909613.9.peg.4523"/>
<dbReference type="Pfam" id="PF12740">
    <property type="entry name" value="PETase"/>
    <property type="match status" value="1"/>
</dbReference>
<evidence type="ECO:0000256" key="2">
    <source>
        <dbReference type="ARBA" id="ARBA00022801"/>
    </source>
</evidence>
<dbReference type="InterPro" id="IPR050261">
    <property type="entry name" value="FrsA_esterase"/>
</dbReference>
<comment type="similarity">
    <text evidence="1">Belongs to the AB hydrolase superfamily.</text>
</comment>
<feature type="signal peptide" evidence="3">
    <location>
        <begin position="1"/>
        <end position="36"/>
    </location>
</feature>
<proteinExistence type="inferred from homology"/>
<evidence type="ECO:0000259" key="4">
    <source>
        <dbReference type="Pfam" id="PF12740"/>
    </source>
</evidence>
<dbReference type="PROSITE" id="PS51318">
    <property type="entry name" value="TAT"/>
    <property type="match status" value="1"/>
</dbReference>
<dbReference type="InterPro" id="IPR029058">
    <property type="entry name" value="AB_hydrolase_fold"/>
</dbReference>
<dbReference type="PANTHER" id="PTHR22946">
    <property type="entry name" value="DIENELACTONE HYDROLASE DOMAIN-CONTAINING PROTEIN-RELATED"/>
    <property type="match status" value="1"/>
</dbReference>
<comment type="caution">
    <text evidence="5">The sequence shown here is derived from an EMBL/GenBank/DDBJ whole genome shotgun (WGS) entry which is preliminary data.</text>
</comment>
<dbReference type="SUPFAM" id="SSF53474">
    <property type="entry name" value="alpha/beta-Hydrolases"/>
    <property type="match status" value="1"/>
</dbReference>
<dbReference type="InterPro" id="IPR006311">
    <property type="entry name" value="TAT_signal"/>
</dbReference>
<dbReference type="eggNOG" id="COG1073">
    <property type="taxonomic scope" value="Bacteria"/>
</dbReference>
<evidence type="ECO:0000256" key="3">
    <source>
        <dbReference type="SAM" id="SignalP"/>
    </source>
</evidence>
<dbReference type="STRING" id="909613.UO65_4521"/>
<gene>
    <name evidence="5" type="ORF">UO65_4521</name>
</gene>
<name>W7J233_9PSEU</name>
<dbReference type="Proteomes" id="UP000019277">
    <property type="component" value="Unassembled WGS sequence"/>
</dbReference>
<organism evidence="5 6">
    <name type="scientific">Actinokineospora spheciospongiae</name>
    <dbReference type="NCBI Taxonomy" id="909613"/>
    <lineage>
        <taxon>Bacteria</taxon>
        <taxon>Bacillati</taxon>
        <taxon>Actinomycetota</taxon>
        <taxon>Actinomycetes</taxon>
        <taxon>Pseudonocardiales</taxon>
        <taxon>Pseudonocardiaceae</taxon>
        <taxon>Actinokineospora</taxon>
    </lineage>
</organism>
<accession>W7J233</accession>
<dbReference type="InterPro" id="IPR041127">
    <property type="entry name" value="PET_hydrolase/cutinase-like"/>
</dbReference>
<evidence type="ECO:0000313" key="6">
    <source>
        <dbReference type="Proteomes" id="UP000019277"/>
    </source>
</evidence>